<keyword evidence="8 12" id="KW-0067">ATP-binding</keyword>
<dbReference type="AlphaFoldDB" id="A0A147JWP3"/>
<comment type="caution">
    <text evidence="14">The sequence shown here is derived from an EMBL/GenBank/DDBJ whole genome shotgun (WGS) entry which is preliminary data.</text>
</comment>
<evidence type="ECO:0000256" key="8">
    <source>
        <dbReference type="ARBA" id="ARBA00022840"/>
    </source>
</evidence>
<evidence type="ECO:0000256" key="11">
    <source>
        <dbReference type="ARBA" id="ARBA00023146"/>
    </source>
</evidence>
<dbReference type="EMBL" id="LQMQ01000031">
    <property type="protein sequence ID" value="KUO40946.1"/>
    <property type="molecule type" value="Genomic_DNA"/>
</dbReference>
<evidence type="ECO:0000256" key="10">
    <source>
        <dbReference type="ARBA" id="ARBA00022917"/>
    </source>
</evidence>
<evidence type="ECO:0000256" key="5">
    <source>
        <dbReference type="ARBA" id="ARBA00022598"/>
    </source>
</evidence>
<dbReference type="PROSITE" id="PS51483">
    <property type="entry name" value="B5"/>
    <property type="match status" value="1"/>
</dbReference>
<evidence type="ECO:0000256" key="1">
    <source>
        <dbReference type="ARBA" id="ARBA00001946"/>
    </source>
</evidence>
<dbReference type="Gene3D" id="3.50.40.10">
    <property type="entry name" value="Phenylalanyl-trna Synthetase, Chain B, domain 3"/>
    <property type="match status" value="1"/>
</dbReference>
<dbReference type="SMART" id="SM00873">
    <property type="entry name" value="B3_4"/>
    <property type="match status" value="1"/>
</dbReference>
<dbReference type="GO" id="GO:0009328">
    <property type="term" value="C:phenylalanine-tRNA ligase complex"/>
    <property type="evidence" value="ECO:0007669"/>
    <property type="project" value="TreeGrafter"/>
</dbReference>
<evidence type="ECO:0000256" key="7">
    <source>
        <dbReference type="ARBA" id="ARBA00022741"/>
    </source>
</evidence>
<evidence type="ECO:0000256" key="2">
    <source>
        <dbReference type="ARBA" id="ARBA00004496"/>
    </source>
</evidence>
<dbReference type="InterPro" id="IPR045060">
    <property type="entry name" value="Phe-tRNA-ligase_IIc_bsu"/>
</dbReference>
<dbReference type="SMART" id="SM00874">
    <property type="entry name" value="B5"/>
    <property type="match status" value="2"/>
</dbReference>
<dbReference type="Proteomes" id="UP000074294">
    <property type="component" value="Unassembled WGS sequence"/>
</dbReference>
<comment type="similarity">
    <text evidence="3 12">Belongs to the phenylalanyl-tRNA synthetase beta subunit family. Type 2 subfamily.</text>
</comment>
<dbReference type="InterPro" id="IPR040659">
    <property type="entry name" value="PhetRS_B1"/>
</dbReference>
<evidence type="ECO:0000313" key="14">
    <source>
        <dbReference type="EMBL" id="KUO40946.1"/>
    </source>
</evidence>
<feature type="binding site" evidence="12">
    <location>
        <position position="326"/>
    </location>
    <ligand>
        <name>Mg(2+)</name>
        <dbReference type="ChEBI" id="CHEBI:18420"/>
        <note>shared with alpha subunit</note>
    </ligand>
</feature>
<dbReference type="GO" id="GO:0003723">
    <property type="term" value="F:RNA binding"/>
    <property type="evidence" value="ECO:0007669"/>
    <property type="project" value="InterPro"/>
</dbReference>
<dbReference type="InterPro" id="IPR045864">
    <property type="entry name" value="aa-tRNA-synth_II/BPL/LPL"/>
</dbReference>
<dbReference type="GO" id="GO:0004826">
    <property type="term" value="F:phenylalanine-tRNA ligase activity"/>
    <property type="evidence" value="ECO:0007669"/>
    <property type="project" value="UniProtKB-UniRule"/>
</dbReference>
<dbReference type="PANTHER" id="PTHR10947:SF0">
    <property type="entry name" value="PHENYLALANINE--TRNA LIGASE BETA SUBUNIT"/>
    <property type="match status" value="1"/>
</dbReference>
<dbReference type="NCBIfam" id="TIGR00471">
    <property type="entry name" value="pheT_arch"/>
    <property type="match status" value="1"/>
</dbReference>
<dbReference type="Gene3D" id="3.30.930.10">
    <property type="entry name" value="Bira Bifunctional Protein, Domain 2"/>
    <property type="match status" value="1"/>
</dbReference>
<dbReference type="InterPro" id="IPR020825">
    <property type="entry name" value="Phe-tRNA_synthase-like_B3/B4"/>
</dbReference>
<comment type="catalytic activity">
    <reaction evidence="12">
        <text>tRNA(Phe) + L-phenylalanine + ATP = L-phenylalanyl-tRNA(Phe) + AMP + diphosphate + H(+)</text>
        <dbReference type="Rhea" id="RHEA:19413"/>
        <dbReference type="Rhea" id="RHEA-COMP:9668"/>
        <dbReference type="Rhea" id="RHEA-COMP:9699"/>
        <dbReference type="ChEBI" id="CHEBI:15378"/>
        <dbReference type="ChEBI" id="CHEBI:30616"/>
        <dbReference type="ChEBI" id="CHEBI:33019"/>
        <dbReference type="ChEBI" id="CHEBI:58095"/>
        <dbReference type="ChEBI" id="CHEBI:78442"/>
        <dbReference type="ChEBI" id="CHEBI:78531"/>
        <dbReference type="ChEBI" id="CHEBI:456215"/>
        <dbReference type="EC" id="6.1.1.20"/>
    </reaction>
</comment>
<dbReference type="GO" id="GO:0005524">
    <property type="term" value="F:ATP binding"/>
    <property type="evidence" value="ECO:0007669"/>
    <property type="project" value="UniProtKB-UniRule"/>
</dbReference>
<dbReference type="InterPro" id="IPR041616">
    <property type="entry name" value="PheRS_beta_core"/>
</dbReference>
<feature type="binding site" evidence="12">
    <location>
        <position position="332"/>
    </location>
    <ligand>
        <name>Mg(2+)</name>
        <dbReference type="ChEBI" id="CHEBI:18420"/>
        <note>shared with alpha subunit</note>
    </ligand>
</feature>
<evidence type="ECO:0000256" key="12">
    <source>
        <dbReference type="HAMAP-Rule" id="MF_00284"/>
    </source>
</evidence>
<accession>A0A147JWP3</accession>
<dbReference type="InterPro" id="IPR005147">
    <property type="entry name" value="tRNA_synthase_B5-dom"/>
</dbReference>
<comment type="subcellular location">
    <subcellularLocation>
        <location evidence="2 12">Cytoplasm</location>
    </subcellularLocation>
</comment>
<dbReference type="InterPro" id="IPR009061">
    <property type="entry name" value="DNA-bd_dom_put_sf"/>
</dbReference>
<evidence type="ECO:0000256" key="6">
    <source>
        <dbReference type="ARBA" id="ARBA00022723"/>
    </source>
</evidence>
<evidence type="ECO:0000259" key="13">
    <source>
        <dbReference type="PROSITE" id="PS51483"/>
    </source>
</evidence>
<dbReference type="Gene3D" id="3.30.56.10">
    <property type="match status" value="2"/>
</dbReference>
<dbReference type="GO" id="GO:0006432">
    <property type="term" value="P:phenylalanyl-tRNA aminoacylation"/>
    <property type="evidence" value="ECO:0007669"/>
    <property type="project" value="UniProtKB-UniRule"/>
</dbReference>
<organism evidence="14 15">
    <name type="scientific">Hadarchaeum yellowstonense</name>
    <dbReference type="NCBI Taxonomy" id="1776334"/>
    <lineage>
        <taxon>Archaea</taxon>
        <taxon>Methanobacteriati</taxon>
        <taxon>Candidatus Hadarchaeota</taxon>
        <taxon>Candidatus Hadarchaeia</taxon>
        <taxon>Candidatus Hadarchaeales</taxon>
        <taxon>Candidatus Hadarchaeaceae</taxon>
        <taxon>Candidatus Hadarchaeum</taxon>
    </lineage>
</organism>
<feature type="binding site" evidence="12">
    <location>
        <position position="336"/>
    </location>
    <ligand>
        <name>Mg(2+)</name>
        <dbReference type="ChEBI" id="CHEBI:18420"/>
        <note>shared with alpha subunit</note>
    </ligand>
</feature>
<evidence type="ECO:0000256" key="4">
    <source>
        <dbReference type="ARBA" id="ARBA00022490"/>
    </source>
</evidence>
<feature type="binding site" evidence="12">
    <location>
        <position position="335"/>
    </location>
    <ligand>
        <name>Mg(2+)</name>
        <dbReference type="ChEBI" id="CHEBI:18420"/>
        <note>shared with alpha subunit</note>
    </ligand>
</feature>
<dbReference type="FunFam" id="3.50.40.10:FF:000003">
    <property type="entry name" value="Phenylalanine--tRNA ligase beta subunit"/>
    <property type="match status" value="1"/>
</dbReference>
<evidence type="ECO:0000256" key="3">
    <source>
        <dbReference type="ARBA" id="ARBA00007438"/>
    </source>
</evidence>
<keyword evidence="9 12" id="KW-0460">Magnesium</keyword>
<keyword evidence="10 12" id="KW-0648">Protein biosynthesis</keyword>
<reference evidence="14 15" key="1">
    <citation type="journal article" date="2016" name="Nat. Microbiol.">
        <title>Genomic inference of the metabolism of cosmopolitan subsurface Archaea, Hadesarchaea.</title>
        <authorList>
            <person name="Baker B.J."/>
            <person name="Saw J.H."/>
            <person name="Lind A.E."/>
            <person name="Lazar C.S."/>
            <person name="Hinrichs K.-U."/>
            <person name="Teske A.P."/>
            <person name="Ettema T.J."/>
        </authorList>
    </citation>
    <scope>NUCLEOTIDE SEQUENCE [LARGE SCALE GENOMIC DNA]</scope>
</reference>
<gene>
    <name evidence="12" type="primary">pheT</name>
    <name evidence="14" type="ORF">APZ16_01140</name>
</gene>
<dbReference type="InterPro" id="IPR022918">
    <property type="entry name" value="Phe_tRNA_ligase_beta2_arc"/>
</dbReference>
<feature type="domain" description="B5" evidence="13">
    <location>
        <begin position="272"/>
        <end position="348"/>
    </location>
</feature>
<dbReference type="Pfam" id="PF03483">
    <property type="entry name" value="B3_4"/>
    <property type="match status" value="1"/>
</dbReference>
<evidence type="ECO:0000256" key="9">
    <source>
        <dbReference type="ARBA" id="ARBA00022842"/>
    </source>
</evidence>
<dbReference type="SUPFAM" id="SSF55681">
    <property type="entry name" value="Class II aaRS and biotin synthetases"/>
    <property type="match status" value="1"/>
</dbReference>
<dbReference type="InterPro" id="IPR005146">
    <property type="entry name" value="B3/B4_tRNA-bd"/>
</dbReference>
<name>A0A147JWP3_HADYE</name>
<dbReference type="STRING" id="1776334.APZ16_01140"/>
<keyword evidence="11 12" id="KW-0030">Aminoacyl-tRNA synthetase</keyword>
<keyword evidence="7 12" id="KW-0547">Nucleotide-binding</keyword>
<dbReference type="InterPro" id="IPR004531">
    <property type="entry name" value="Phe-tRNA-synth_IIc_bsu_arc_euk"/>
</dbReference>
<dbReference type="EC" id="6.1.1.20" evidence="12"/>
<dbReference type="PANTHER" id="PTHR10947">
    <property type="entry name" value="PHENYLALANYL-TRNA SYNTHETASE BETA CHAIN AND LEUCINE-RICH REPEAT-CONTAINING PROTEIN 47"/>
    <property type="match status" value="1"/>
</dbReference>
<comment type="subunit">
    <text evidence="12">Tetramer of two alpha and two beta subunits.</text>
</comment>
<keyword evidence="4 12" id="KW-0963">Cytoplasm</keyword>
<proteinExistence type="inferred from homology"/>
<dbReference type="HAMAP" id="MF_00284">
    <property type="entry name" value="Phe_tRNA_synth_beta2"/>
    <property type="match status" value="1"/>
</dbReference>
<dbReference type="Pfam" id="PF03484">
    <property type="entry name" value="B5"/>
    <property type="match status" value="1"/>
</dbReference>
<keyword evidence="6 12" id="KW-0479">Metal-binding</keyword>
<evidence type="ECO:0000313" key="15">
    <source>
        <dbReference type="Proteomes" id="UP000074294"/>
    </source>
</evidence>
<comment type="cofactor">
    <cofactor evidence="1 12">
        <name>Mg(2+)</name>
        <dbReference type="ChEBI" id="CHEBI:18420"/>
    </cofactor>
</comment>
<dbReference type="SUPFAM" id="SSF46955">
    <property type="entry name" value="Putative DNA-binding domain"/>
    <property type="match status" value="2"/>
</dbReference>
<dbReference type="Pfam" id="PF17759">
    <property type="entry name" value="tRNA_synthFbeta"/>
    <property type="match status" value="1"/>
</dbReference>
<sequence>MPSISVSYRDLCQLLGKSIEIDRLCERLGMLGMEAEPSGEEIKIEIAHNRPDLLSVEGVARALKGFLRIKTGLPVYRAKLPKISVEVDPSVETVRPFISAGVVRKVQMTGDIVASIMQVQEKLHASLCRKRDKASIGIYDLDTITPPIKYKTTSPDGIRFLPLDFGRELSPAEILREHPKGIEYGSLLLGLPRYPLLIDARGLVLSLPPIINSEETRVTEKTNALFIDVTGHDERVVNQTLTIIMTGLAERGFSLEKVEIKYPKRKVTTPELKSRRLRLSTSNVNRTIGINIGSKQVAKLAKVMRYGVEKISGDFLTILIPPYRCDIMHEIDVIEDIAIGYGYDNLEPTLPKVLTIGERAPIERISEKARRALTGLNFMEVMTYTLTSPRVNFDLMRLKGEAVEIANPISEEYTILRDSLIPSLLLVLKQNRHNPLPHKIFEIGDVVLLDEKSETGARNVRRAAAAVAGEGFGFTYVKAAAEALLRELGKKVELKPSQHPSFIDGRVAEFYSEGKRIGIVGELHPEVITGFELEHPVTVFEIDLD</sequence>
<dbReference type="CDD" id="cd00769">
    <property type="entry name" value="PheRS_beta_core"/>
    <property type="match status" value="1"/>
</dbReference>
<dbReference type="GO" id="GO:0000287">
    <property type="term" value="F:magnesium ion binding"/>
    <property type="evidence" value="ECO:0007669"/>
    <property type="project" value="InterPro"/>
</dbReference>
<keyword evidence="5 12" id="KW-0436">Ligase</keyword>
<dbReference type="Pfam" id="PF18262">
    <property type="entry name" value="PhetRS_B1"/>
    <property type="match status" value="1"/>
</dbReference>
<protein>
    <recommendedName>
        <fullName evidence="12">Phenylalanine--tRNA ligase beta subunit</fullName>
        <ecNumber evidence="12">6.1.1.20</ecNumber>
    </recommendedName>
    <alternativeName>
        <fullName evidence="12">Phenylalanyl-tRNA synthetase beta subunit</fullName>
        <shortName evidence="12">PheRS</shortName>
    </alternativeName>
</protein>